<evidence type="ECO:0000313" key="4">
    <source>
        <dbReference type="Proteomes" id="UP001595698"/>
    </source>
</evidence>
<reference evidence="4" key="1">
    <citation type="journal article" date="2019" name="Int. J. Syst. Evol. Microbiol.">
        <title>The Global Catalogue of Microorganisms (GCM) 10K type strain sequencing project: providing services to taxonomists for standard genome sequencing and annotation.</title>
        <authorList>
            <consortium name="The Broad Institute Genomics Platform"/>
            <consortium name="The Broad Institute Genome Sequencing Center for Infectious Disease"/>
            <person name="Wu L."/>
            <person name="Ma J."/>
        </authorList>
    </citation>
    <scope>NUCLEOTIDE SEQUENCE [LARGE SCALE GENOMIC DNA]</scope>
    <source>
        <strain evidence="4">TBRC 7912</strain>
    </source>
</reference>
<feature type="region of interest" description="Disordered" evidence="1">
    <location>
        <begin position="176"/>
        <end position="195"/>
    </location>
</feature>
<evidence type="ECO:0000313" key="3">
    <source>
        <dbReference type="EMBL" id="MFC3983266.1"/>
    </source>
</evidence>
<feature type="compositionally biased region" description="Basic and acidic residues" evidence="1">
    <location>
        <begin position="180"/>
        <end position="195"/>
    </location>
</feature>
<protein>
    <recommendedName>
        <fullName evidence="5">Ricin B lectin domain-containing protein</fullName>
    </recommendedName>
</protein>
<comment type="caution">
    <text evidence="3">The sequence shown here is derived from an EMBL/GenBank/DDBJ whole genome shotgun (WGS) entry which is preliminary data.</text>
</comment>
<name>A0ABV8F447_9ACTN</name>
<sequence length="372" mass="39498">MSHTEHDLRELLAERSTGGHGGGARLEDILTEGRRIRRRRWAAVGTVAAVTAAALVLTPTLLSGGTRDGGTRGGGSIMAQVGEPIKQVGEEGVRLAGVRSEETGKAERLSFVPKSEKTSYRVNCAHASRVFVRYGDRVDVGTCGENERGQEWTAFGSLDGLTAGVSVTVEVFTVPTTIEDTPKDPSPEEQSPKGYDRALADAVRGPALWEIAIHDQGVSSASCSPDICLDNGARLATQGEFNLGGLPNSHQVAGGHLTQINEKHAFQGTVGGKGRVYVRCEGEDLHALIWADNADRTGVLARSAPCGAKPVMWEFFGNGSAEVTVAVVRRDRLPRGGDFGSDLQAASKEADRLLSGLRPEAGSWHVALQQLD</sequence>
<dbReference type="Proteomes" id="UP001595698">
    <property type="component" value="Unassembled WGS sequence"/>
</dbReference>
<evidence type="ECO:0008006" key="5">
    <source>
        <dbReference type="Google" id="ProtNLM"/>
    </source>
</evidence>
<gene>
    <name evidence="3" type="ORF">ACFOYY_24265</name>
</gene>
<keyword evidence="2" id="KW-0812">Transmembrane</keyword>
<dbReference type="RefSeq" id="WP_386192302.1">
    <property type="nucleotide sequence ID" value="NZ_JBHSBC010000023.1"/>
</dbReference>
<keyword evidence="2" id="KW-1133">Transmembrane helix</keyword>
<organism evidence="3 4">
    <name type="scientific">Streptosporangium jomthongense</name>
    <dbReference type="NCBI Taxonomy" id="1193683"/>
    <lineage>
        <taxon>Bacteria</taxon>
        <taxon>Bacillati</taxon>
        <taxon>Actinomycetota</taxon>
        <taxon>Actinomycetes</taxon>
        <taxon>Streptosporangiales</taxon>
        <taxon>Streptosporangiaceae</taxon>
        <taxon>Streptosporangium</taxon>
    </lineage>
</organism>
<evidence type="ECO:0000256" key="1">
    <source>
        <dbReference type="SAM" id="MobiDB-lite"/>
    </source>
</evidence>
<accession>A0ABV8F447</accession>
<proteinExistence type="predicted"/>
<keyword evidence="4" id="KW-1185">Reference proteome</keyword>
<evidence type="ECO:0000256" key="2">
    <source>
        <dbReference type="SAM" id="Phobius"/>
    </source>
</evidence>
<feature type="transmembrane region" description="Helical" evidence="2">
    <location>
        <begin position="41"/>
        <end position="62"/>
    </location>
</feature>
<dbReference type="EMBL" id="JBHSBC010000023">
    <property type="protein sequence ID" value="MFC3983266.1"/>
    <property type="molecule type" value="Genomic_DNA"/>
</dbReference>
<keyword evidence="2" id="KW-0472">Membrane</keyword>